<keyword evidence="2" id="KW-1185">Reference proteome</keyword>
<proteinExistence type="predicted"/>
<organism evidence="1 2">
    <name type="scientific">Aquipseudomonas alcaligenes</name>
    <name type="common">Pseudomonas alcaligenes</name>
    <dbReference type="NCBI Taxonomy" id="43263"/>
    <lineage>
        <taxon>Bacteria</taxon>
        <taxon>Pseudomonadati</taxon>
        <taxon>Pseudomonadota</taxon>
        <taxon>Gammaproteobacteria</taxon>
        <taxon>Pseudomonadales</taxon>
        <taxon>Pseudomonadaceae</taxon>
        <taxon>Aquipseudomonas</taxon>
    </lineage>
</organism>
<comment type="caution">
    <text evidence="1">The sequence shown here is derived from an EMBL/GenBank/DDBJ whole genome shotgun (WGS) entry which is preliminary data.</text>
</comment>
<protein>
    <submittedName>
        <fullName evidence="1">Uncharacterized protein</fullName>
    </submittedName>
</protein>
<dbReference type="Proteomes" id="UP000744555">
    <property type="component" value="Unassembled WGS sequence"/>
</dbReference>
<sequence>MHVGYEALRLIHQCSIISSADTLHYCFGISDSAGREAYDTMGKRLAKAAELLARQCTIDPAITLCSVSIKILASKAYFQGPTSSQHLCQTHRSTSSREKSYSNFWLTKHCCFAIGKSHV</sequence>
<dbReference type="EMBL" id="LZEU01000001">
    <property type="protein sequence ID" value="MBC9250917.1"/>
    <property type="molecule type" value="Genomic_DNA"/>
</dbReference>
<gene>
    <name evidence="1" type="ORF">A9179_11570</name>
</gene>
<name>A0ABR7S027_AQUAC</name>
<evidence type="ECO:0000313" key="2">
    <source>
        <dbReference type="Proteomes" id="UP000744555"/>
    </source>
</evidence>
<reference evidence="1 2" key="1">
    <citation type="submission" date="2016-06" db="EMBL/GenBank/DDBJ databases">
        <authorList>
            <person name="Ramos C."/>
            <person name="Pintado A."/>
            <person name="Crespo-Gomez J.I."/>
        </authorList>
    </citation>
    <scope>NUCLEOTIDE SEQUENCE [LARGE SCALE GENOMIC DNA]</scope>
    <source>
        <strain evidence="1 2">AVO110</strain>
    </source>
</reference>
<evidence type="ECO:0000313" key="1">
    <source>
        <dbReference type="EMBL" id="MBC9250917.1"/>
    </source>
</evidence>
<accession>A0ABR7S027</accession>